<feature type="region of interest" description="Disordered" evidence="1">
    <location>
        <begin position="54"/>
        <end position="76"/>
    </location>
</feature>
<keyword evidence="3" id="KW-1185">Reference proteome</keyword>
<organism evidence="2 3">
    <name type="scientific">Sesamum alatum</name>
    <dbReference type="NCBI Taxonomy" id="300844"/>
    <lineage>
        <taxon>Eukaryota</taxon>
        <taxon>Viridiplantae</taxon>
        <taxon>Streptophyta</taxon>
        <taxon>Embryophyta</taxon>
        <taxon>Tracheophyta</taxon>
        <taxon>Spermatophyta</taxon>
        <taxon>Magnoliopsida</taxon>
        <taxon>eudicotyledons</taxon>
        <taxon>Gunneridae</taxon>
        <taxon>Pentapetalae</taxon>
        <taxon>asterids</taxon>
        <taxon>lamiids</taxon>
        <taxon>Lamiales</taxon>
        <taxon>Pedaliaceae</taxon>
        <taxon>Sesamum</taxon>
    </lineage>
</organism>
<name>A0AAE1Y6Z9_9LAMI</name>
<reference evidence="2" key="1">
    <citation type="submission" date="2020-06" db="EMBL/GenBank/DDBJ databases">
        <authorList>
            <person name="Li T."/>
            <person name="Hu X."/>
            <person name="Zhang T."/>
            <person name="Song X."/>
            <person name="Zhang H."/>
            <person name="Dai N."/>
            <person name="Sheng W."/>
            <person name="Hou X."/>
            <person name="Wei L."/>
        </authorList>
    </citation>
    <scope>NUCLEOTIDE SEQUENCE</scope>
    <source>
        <strain evidence="2">3651</strain>
        <tissue evidence="2">Leaf</tissue>
    </source>
</reference>
<sequence length="193" mass="21241">MHNVVQPRHQICYGDIFGVFPQFGFLLTLGPFGVDNFVWFRLFFQVGRGGNRGGRDEGIGGGGSSPPRLTKTQRGPAALGPSLNRVMVGTSWSLSNDGPLALMSSVLHNLEPGSVSYGVKLLRRVEKLEEDLRLWKGNMEMGRGGEEMVSGDNGIGLVSYGVKLLRRMEKLEEDLRRWKGNMEMGGGGEEMVR</sequence>
<protein>
    <submittedName>
        <fullName evidence="2">Uncharacterized protein</fullName>
    </submittedName>
</protein>
<proteinExistence type="predicted"/>
<accession>A0AAE1Y6Z9</accession>
<dbReference type="AlphaFoldDB" id="A0AAE1Y6Z9"/>
<dbReference type="Proteomes" id="UP001293254">
    <property type="component" value="Unassembled WGS sequence"/>
</dbReference>
<gene>
    <name evidence="2" type="ORF">Salat_1679000</name>
</gene>
<comment type="caution">
    <text evidence="2">The sequence shown here is derived from an EMBL/GenBank/DDBJ whole genome shotgun (WGS) entry which is preliminary data.</text>
</comment>
<dbReference type="EMBL" id="JACGWO010000006">
    <property type="protein sequence ID" value="KAK4424854.1"/>
    <property type="molecule type" value="Genomic_DNA"/>
</dbReference>
<reference evidence="2" key="2">
    <citation type="journal article" date="2024" name="Plant">
        <title>Genomic evolution and insights into agronomic trait innovations of Sesamum species.</title>
        <authorList>
            <person name="Miao H."/>
            <person name="Wang L."/>
            <person name="Qu L."/>
            <person name="Liu H."/>
            <person name="Sun Y."/>
            <person name="Le M."/>
            <person name="Wang Q."/>
            <person name="Wei S."/>
            <person name="Zheng Y."/>
            <person name="Lin W."/>
            <person name="Duan Y."/>
            <person name="Cao H."/>
            <person name="Xiong S."/>
            <person name="Wang X."/>
            <person name="Wei L."/>
            <person name="Li C."/>
            <person name="Ma Q."/>
            <person name="Ju M."/>
            <person name="Zhao R."/>
            <person name="Li G."/>
            <person name="Mu C."/>
            <person name="Tian Q."/>
            <person name="Mei H."/>
            <person name="Zhang T."/>
            <person name="Gao T."/>
            <person name="Zhang H."/>
        </authorList>
    </citation>
    <scope>NUCLEOTIDE SEQUENCE</scope>
    <source>
        <strain evidence="2">3651</strain>
    </source>
</reference>
<evidence type="ECO:0000313" key="3">
    <source>
        <dbReference type="Proteomes" id="UP001293254"/>
    </source>
</evidence>
<evidence type="ECO:0000313" key="2">
    <source>
        <dbReference type="EMBL" id="KAK4424854.1"/>
    </source>
</evidence>
<evidence type="ECO:0000256" key="1">
    <source>
        <dbReference type="SAM" id="MobiDB-lite"/>
    </source>
</evidence>